<proteinExistence type="predicted"/>
<dbReference type="PANTHER" id="PTHR33112">
    <property type="entry name" value="DOMAIN PROTEIN, PUTATIVE-RELATED"/>
    <property type="match status" value="1"/>
</dbReference>
<name>A0AAE0U1S1_9PEZI</name>
<dbReference type="PANTHER" id="PTHR33112:SF12">
    <property type="entry name" value="HETEROKARYON INCOMPATIBILITY DOMAIN-CONTAINING PROTEIN"/>
    <property type="match status" value="1"/>
</dbReference>
<dbReference type="Proteomes" id="UP001285441">
    <property type="component" value="Unassembled WGS sequence"/>
</dbReference>
<dbReference type="AlphaFoldDB" id="A0AAE0U1S1"/>
<organism evidence="1 2">
    <name type="scientific">Podospora didyma</name>
    <dbReference type="NCBI Taxonomy" id="330526"/>
    <lineage>
        <taxon>Eukaryota</taxon>
        <taxon>Fungi</taxon>
        <taxon>Dikarya</taxon>
        <taxon>Ascomycota</taxon>
        <taxon>Pezizomycotina</taxon>
        <taxon>Sordariomycetes</taxon>
        <taxon>Sordariomycetidae</taxon>
        <taxon>Sordariales</taxon>
        <taxon>Podosporaceae</taxon>
        <taxon>Podospora</taxon>
    </lineage>
</organism>
<keyword evidence="2" id="KW-1185">Reference proteome</keyword>
<dbReference type="EMBL" id="JAULSW010000003">
    <property type="protein sequence ID" value="KAK3387415.1"/>
    <property type="molecule type" value="Genomic_DNA"/>
</dbReference>
<reference evidence="1" key="2">
    <citation type="submission" date="2023-06" db="EMBL/GenBank/DDBJ databases">
        <authorList>
            <consortium name="Lawrence Berkeley National Laboratory"/>
            <person name="Haridas S."/>
            <person name="Hensen N."/>
            <person name="Bonometti L."/>
            <person name="Westerberg I."/>
            <person name="Brannstrom I.O."/>
            <person name="Guillou S."/>
            <person name="Cros-Aarteil S."/>
            <person name="Calhoun S."/>
            <person name="Kuo A."/>
            <person name="Mondo S."/>
            <person name="Pangilinan J."/>
            <person name="Riley R."/>
            <person name="LaButti K."/>
            <person name="Andreopoulos B."/>
            <person name="Lipzen A."/>
            <person name="Chen C."/>
            <person name="Yanf M."/>
            <person name="Daum C."/>
            <person name="Ng V."/>
            <person name="Clum A."/>
            <person name="Steindorff A."/>
            <person name="Ohm R."/>
            <person name="Martin F."/>
            <person name="Silar P."/>
            <person name="Natvig D."/>
            <person name="Lalanne C."/>
            <person name="Gautier V."/>
            <person name="Ament-velasquez S.L."/>
            <person name="Kruys A."/>
            <person name="Hutchinson M.I."/>
            <person name="Powell A.J."/>
            <person name="Barry K."/>
            <person name="Miller A.N."/>
            <person name="Grigoriev I.V."/>
            <person name="Debuchy R."/>
            <person name="Gladieux P."/>
            <person name="Thoren M.H."/>
            <person name="Johannesson H."/>
        </authorList>
    </citation>
    <scope>NUCLEOTIDE SEQUENCE</scope>
    <source>
        <strain evidence="1">CBS 232.78</strain>
    </source>
</reference>
<sequence>MLTIREMDAVYGCAQLTLMAAAGSDAGVGLPGIRVGISQRQRTVHVAGGVTLADILPRLKERVLSTRKPYFTAQQTFYECPHGQSYEDDLYDVHGAETRVGTTDEAAPSGEPEDKCQLEQKGSLSYAIYEGIVREFTARTLSYEEDVEAAFEEAFTGVPPPDWAGWPRWTRHVSRQTYTITDSDPSWNEETVLIAEHLDHLPSIYRSL</sequence>
<accession>A0AAE0U1S1</accession>
<protein>
    <submittedName>
        <fullName evidence="1">Uncharacterized protein</fullName>
    </submittedName>
</protein>
<evidence type="ECO:0000313" key="2">
    <source>
        <dbReference type="Proteomes" id="UP001285441"/>
    </source>
</evidence>
<reference evidence="1" key="1">
    <citation type="journal article" date="2023" name="Mol. Phylogenet. Evol.">
        <title>Genome-scale phylogeny and comparative genomics of the fungal order Sordariales.</title>
        <authorList>
            <person name="Hensen N."/>
            <person name="Bonometti L."/>
            <person name="Westerberg I."/>
            <person name="Brannstrom I.O."/>
            <person name="Guillou S."/>
            <person name="Cros-Aarteil S."/>
            <person name="Calhoun S."/>
            <person name="Haridas S."/>
            <person name="Kuo A."/>
            <person name="Mondo S."/>
            <person name="Pangilinan J."/>
            <person name="Riley R."/>
            <person name="LaButti K."/>
            <person name="Andreopoulos B."/>
            <person name="Lipzen A."/>
            <person name="Chen C."/>
            <person name="Yan M."/>
            <person name="Daum C."/>
            <person name="Ng V."/>
            <person name="Clum A."/>
            <person name="Steindorff A."/>
            <person name="Ohm R.A."/>
            <person name="Martin F."/>
            <person name="Silar P."/>
            <person name="Natvig D.O."/>
            <person name="Lalanne C."/>
            <person name="Gautier V."/>
            <person name="Ament-Velasquez S.L."/>
            <person name="Kruys A."/>
            <person name="Hutchinson M.I."/>
            <person name="Powell A.J."/>
            <person name="Barry K."/>
            <person name="Miller A.N."/>
            <person name="Grigoriev I.V."/>
            <person name="Debuchy R."/>
            <person name="Gladieux P."/>
            <person name="Hiltunen Thoren M."/>
            <person name="Johannesson H."/>
        </authorList>
    </citation>
    <scope>NUCLEOTIDE SEQUENCE</scope>
    <source>
        <strain evidence="1">CBS 232.78</strain>
    </source>
</reference>
<evidence type="ECO:0000313" key="1">
    <source>
        <dbReference type="EMBL" id="KAK3387415.1"/>
    </source>
</evidence>
<comment type="caution">
    <text evidence="1">The sequence shown here is derived from an EMBL/GenBank/DDBJ whole genome shotgun (WGS) entry which is preliminary data.</text>
</comment>
<gene>
    <name evidence="1" type="ORF">B0H63DRAFT_541738</name>
</gene>